<keyword evidence="7" id="KW-1185">Reference proteome</keyword>
<dbReference type="Gene3D" id="3.90.1210.10">
    <property type="entry name" value="Antifreeze-like/N-acetylneuraminic acid synthase C-terminal domain"/>
    <property type="match status" value="1"/>
</dbReference>
<protein>
    <submittedName>
        <fullName evidence="6">Flagellar basal body P-ring formation protein FlgA</fullName>
    </submittedName>
</protein>
<dbReference type="InterPro" id="IPR017585">
    <property type="entry name" value="SAF_FlgA"/>
</dbReference>
<dbReference type="CDD" id="cd11614">
    <property type="entry name" value="SAF_CpaB_FlgA_like"/>
    <property type="match status" value="1"/>
</dbReference>
<comment type="subcellular location">
    <subcellularLocation>
        <location evidence="1">Periplasm</location>
    </subcellularLocation>
</comment>
<dbReference type="NCBIfam" id="TIGR03170">
    <property type="entry name" value="flgA_cterm"/>
    <property type="match status" value="1"/>
</dbReference>
<feature type="signal peptide" evidence="4">
    <location>
        <begin position="1"/>
        <end position="18"/>
    </location>
</feature>
<dbReference type="GO" id="GO:0044780">
    <property type="term" value="P:bacterial-type flagellum assembly"/>
    <property type="evidence" value="ECO:0007669"/>
    <property type="project" value="InterPro"/>
</dbReference>
<reference evidence="6" key="1">
    <citation type="submission" date="2020-09" db="EMBL/GenBank/DDBJ databases">
        <title>Brevundimonas sp. LVF2 isolated from a puddle in Goettingen, Germany.</title>
        <authorList>
            <person name="Friedrich I."/>
            <person name="Klassen A."/>
            <person name="Hannes N."/>
            <person name="Schneider D."/>
            <person name="Hertel R."/>
            <person name="Daniel R."/>
        </authorList>
    </citation>
    <scope>NUCLEOTIDE SEQUENCE</scope>
    <source>
        <strain evidence="6">LVF2</strain>
    </source>
</reference>
<evidence type="ECO:0000256" key="1">
    <source>
        <dbReference type="ARBA" id="ARBA00004418"/>
    </source>
</evidence>
<dbReference type="PANTHER" id="PTHR36307:SF1">
    <property type="entry name" value="FLAGELLA BASAL BODY P-RING FORMATION PROTEIN FLGA"/>
    <property type="match status" value="1"/>
</dbReference>
<keyword evidence="6" id="KW-0966">Cell projection</keyword>
<evidence type="ECO:0000256" key="4">
    <source>
        <dbReference type="SAM" id="SignalP"/>
    </source>
</evidence>
<dbReference type="KEGG" id="bgoe:IFJ75_10655"/>
<keyword evidence="2 4" id="KW-0732">Signal</keyword>
<dbReference type="EMBL" id="CP062222">
    <property type="protein sequence ID" value="QTC89773.1"/>
    <property type="molecule type" value="Genomic_DNA"/>
</dbReference>
<accession>A0A975BYE1</accession>
<evidence type="ECO:0000256" key="2">
    <source>
        <dbReference type="ARBA" id="ARBA00022729"/>
    </source>
</evidence>
<dbReference type="InterPro" id="IPR039246">
    <property type="entry name" value="Flagellar_FlgA"/>
</dbReference>
<gene>
    <name evidence="6" type="primary">flgA</name>
    <name evidence="6" type="ORF">IFJ75_10655</name>
</gene>
<dbReference type="Pfam" id="PF13144">
    <property type="entry name" value="ChapFlgA"/>
    <property type="match status" value="1"/>
</dbReference>
<evidence type="ECO:0000313" key="6">
    <source>
        <dbReference type="EMBL" id="QTC89773.1"/>
    </source>
</evidence>
<keyword evidence="6" id="KW-0969">Cilium</keyword>
<sequence length="261" mass="26296">MRIAIALVLAFTATPALAGPVTLKGQPVDDDGRVTLGEIFDGAGTAANVVVGTRAGPSIVFEAGQLQGQALRAGLQWSNPQGLSRVVVRQGSASPAVLTPASTATAASGASATAGRPGATVDVLTYARNLNTGDVIQPEDVIWTSLQAHMAPAGGPQDADRVIGLSAKRPLRAGAPVATRDLASPQVIARNDMVEVTYDVGGVKLTVTGRATRNAAVGEPVSVLNTTSNRTIDAVATGPGQAVVGPAAQAARANPQQFAAR</sequence>
<name>A0A975BYE1_9CAUL</name>
<dbReference type="Gene3D" id="2.30.30.760">
    <property type="match status" value="1"/>
</dbReference>
<dbReference type="RefSeq" id="WP_207868022.1">
    <property type="nucleotide sequence ID" value="NZ_CP062222.1"/>
</dbReference>
<organism evidence="6 7">
    <name type="scientific">Brevundimonas goettingensis</name>
    <dbReference type="NCBI Taxonomy" id="2774190"/>
    <lineage>
        <taxon>Bacteria</taxon>
        <taxon>Pseudomonadati</taxon>
        <taxon>Pseudomonadota</taxon>
        <taxon>Alphaproteobacteria</taxon>
        <taxon>Caulobacterales</taxon>
        <taxon>Caulobacteraceae</taxon>
        <taxon>Brevundimonas</taxon>
    </lineage>
</organism>
<dbReference type="Proteomes" id="UP000663918">
    <property type="component" value="Chromosome"/>
</dbReference>
<keyword evidence="3" id="KW-0574">Periplasm</keyword>
<dbReference type="SMART" id="SM00858">
    <property type="entry name" value="SAF"/>
    <property type="match status" value="1"/>
</dbReference>
<proteinExistence type="predicted"/>
<keyword evidence="6" id="KW-0282">Flagellum</keyword>
<feature type="domain" description="SAF" evidence="5">
    <location>
        <begin position="121"/>
        <end position="183"/>
    </location>
</feature>
<evidence type="ECO:0000256" key="3">
    <source>
        <dbReference type="ARBA" id="ARBA00022764"/>
    </source>
</evidence>
<feature type="chain" id="PRO_5037308559" evidence="4">
    <location>
        <begin position="19"/>
        <end position="261"/>
    </location>
</feature>
<evidence type="ECO:0000259" key="5">
    <source>
        <dbReference type="SMART" id="SM00858"/>
    </source>
</evidence>
<dbReference type="PANTHER" id="PTHR36307">
    <property type="entry name" value="FLAGELLA BASAL BODY P-RING FORMATION PROTEIN FLGA"/>
    <property type="match status" value="1"/>
</dbReference>
<dbReference type="InterPro" id="IPR013974">
    <property type="entry name" value="SAF"/>
</dbReference>
<evidence type="ECO:0000313" key="7">
    <source>
        <dbReference type="Proteomes" id="UP000663918"/>
    </source>
</evidence>
<dbReference type="GO" id="GO:0042597">
    <property type="term" value="C:periplasmic space"/>
    <property type="evidence" value="ECO:0007669"/>
    <property type="project" value="UniProtKB-SubCell"/>
</dbReference>
<dbReference type="AlphaFoldDB" id="A0A975BYE1"/>